<accession>A0A8H7TW82</accession>
<dbReference type="AlphaFoldDB" id="A0A8H7TW82"/>
<evidence type="ECO:0000313" key="1">
    <source>
        <dbReference type="EMBL" id="KAF9759383.1"/>
    </source>
</evidence>
<gene>
    <name evidence="1" type="ORF">IM811_001077</name>
</gene>
<comment type="caution">
    <text evidence="1">The sequence shown here is derived from an EMBL/GenBank/DDBJ whole genome shotgun (WGS) entry which is preliminary data.</text>
</comment>
<dbReference type="Proteomes" id="UP000616885">
    <property type="component" value="Unassembled WGS sequence"/>
</dbReference>
<sequence>MMYTKSLWGDGENFTFSCDEAIKQRDGIPPALTELLSWREDQIPPRMTCSRGHMRERLSLRLDDDCGLTENAYHHGRCLLSALSVLCPTKTMADWPDSGKRSERIWKLTCWVGSWATPPSPLPKSPIDPSADDLV</sequence>
<proteinExistence type="predicted"/>
<evidence type="ECO:0000313" key="2">
    <source>
        <dbReference type="Proteomes" id="UP000616885"/>
    </source>
</evidence>
<reference evidence="1" key="1">
    <citation type="submission" date="2020-10" db="EMBL/GenBank/DDBJ databases">
        <title>High-Quality Genome Resource of Clonostachys rosea strain S41 by Oxford Nanopore Long-Read Sequencing.</title>
        <authorList>
            <person name="Wang H."/>
        </authorList>
    </citation>
    <scope>NUCLEOTIDE SEQUENCE</scope>
    <source>
        <strain evidence="1">S41</strain>
    </source>
</reference>
<protein>
    <submittedName>
        <fullName evidence="1">Uncharacterized protein</fullName>
    </submittedName>
</protein>
<organism evidence="1 2">
    <name type="scientific">Bionectria ochroleuca</name>
    <name type="common">Gliocladium roseum</name>
    <dbReference type="NCBI Taxonomy" id="29856"/>
    <lineage>
        <taxon>Eukaryota</taxon>
        <taxon>Fungi</taxon>
        <taxon>Dikarya</taxon>
        <taxon>Ascomycota</taxon>
        <taxon>Pezizomycotina</taxon>
        <taxon>Sordariomycetes</taxon>
        <taxon>Hypocreomycetidae</taxon>
        <taxon>Hypocreales</taxon>
        <taxon>Bionectriaceae</taxon>
        <taxon>Clonostachys</taxon>
    </lineage>
</organism>
<dbReference type="EMBL" id="JADCTT010000001">
    <property type="protein sequence ID" value="KAF9759383.1"/>
    <property type="molecule type" value="Genomic_DNA"/>
</dbReference>
<name>A0A8H7TW82_BIOOC</name>